<proteinExistence type="predicted"/>
<accession>A0A409XM90</accession>
<dbReference type="InParanoid" id="A0A409XM90"/>
<comment type="caution">
    <text evidence="1">The sequence shown here is derived from an EMBL/GenBank/DDBJ whole genome shotgun (WGS) entry which is preliminary data.</text>
</comment>
<dbReference type="EMBL" id="NHYD01001237">
    <property type="protein sequence ID" value="PPQ91837.1"/>
    <property type="molecule type" value="Genomic_DNA"/>
</dbReference>
<sequence>MDKIIWKGDVVRLGRQAYIFAVKAAYLIFPTYHGNGVSMILTIICYDQAEKIHEVGGSTLANKFEETDNEFRHLAEHISSSAFGKDVIGEDEEQGWMRKVTVLANLIPNTVAGYPRVYFVTEGEANRHFTLQHGVLSTAIKNGEGVDINSYTKRYKRTFLKDSKYINDLDHIIQCFDKTTKQHFRSAEKPQYVKFGSTGDNNAHIIYALLASCDVAEFFEPSVKCVVSAVLDQHSSSHRKISHIVMEAFVQYHTTIQTRYTVPESGDEIGGSYESYMQLCNIITGLSHAPLPPMTNPDGEMHYRLYYDVNQVFMYTDQSYDQHYKGVEKKYVRLGEPECGEARPDVVRNESIDLI</sequence>
<evidence type="ECO:0000313" key="1">
    <source>
        <dbReference type="EMBL" id="PPQ91837.1"/>
    </source>
</evidence>
<dbReference type="OrthoDB" id="2963168at2759"/>
<reference evidence="1 2" key="1">
    <citation type="journal article" date="2018" name="Evol. Lett.">
        <title>Horizontal gene cluster transfer increased hallucinogenic mushroom diversity.</title>
        <authorList>
            <person name="Reynolds H.T."/>
            <person name="Vijayakumar V."/>
            <person name="Gluck-Thaler E."/>
            <person name="Korotkin H.B."/>
            <person name="Matheny P.B."/>
            <person name="Slot J.C."/>
        </authorList>
    </citation>
    <scope>NUCLEOTIDE SEQUENCE [LARGE SCALE GENOMIC DNA]</scope>
    <source>
        <strain evidence="1 2">2631</strain>
    </source>
</reference>
<evidence type="ECO:0000313" key="2">
    <source>
        <dbReference type="Proteomes" id="UP000283269"/>
    </source>
</evidence>
<keyword evidence="2" id="KW-1185">Reference proteome</keyword>
<dbReference type="Proteomes" id="UP000283269">
    <property type="component" value="Unassembled WGS sequence"/>
</dbReference>
<gene>
    <name evidence="1" type="ORF">CVT25_000291</name>
</gene>
<organism evidence="1 2">
    <name type="scientific">Psilocybe cyanescens</name>
    <dbReference type="NCBI Taxonomy" id="93625"/>
    <lineage>
        <taxon>Eukaryota</taxon>
        <taxon>Fungi</taxon>
        <taxon>Dikarya</taxon>
        <taxon>Basidiomycota</taxon>
        <taxon>Agaricomycotina</taxon>
        <taxon>Agaricomycetes</taxon>
        <taxon>Agaricomycetidae</taxon>
        <taxon>Agaricales</taxon>
        <taxon>Agaricineae</taxon>
        <taxon>Strophariaceae</taxon>
        <taxon>Psilocybe</taxon>
    </lineage>
</organism>
<name>A0A409XM90_PSICY</name>
<protein>
    <submittedName>
        <fullName evidence="1">Uncharacterized protein</fullName>
    </submittedName>
</protein>
<dbReference type="AlphaFoldDB" id="A0A409XM90"/>
<dbReference type="STRING" id="93625.A0A409XM90"/>